<dbReference type="EMBL" id="VSSQ01101362">
    <property type="protein sequence ID" value="MPN43148.1"/>
    <property type="molecule type" value="Genomic_DNA"/>
</dbReference>
<dbReference type="InterPro" id="IPR001638">
    <property type="entry name" value="Solute-binding_3/MltF_N"/>
</dbReference>
<dbReference type="Gene3D" id="3.40.190.10">
    <property type="entry name" value="Periplasmic binding protein-like II"/>
    <property type="match status" value="1"/>
</dbReference>
<evidence type="ECO:0000259" key="2">
    <source>
        <dbReference type="Pfam" id="PF00497"/>
    </source>
</evidence>
<dbReference type="Pfam" id="PF00497">
    <property type="entry name" value="SBP_bac_3"/>
    <property type="match status" value="1"/>
</dbReference>
<accession>A0A645HVU8</accession>
<reference evidence="3" key="1">
    <citation type="submission" date="2019-08" db="EMBL/GenBank/DDBJ databases">
        <authorList>
            <person name="Kucharzyk K."/>
            <person name="Murdoch R.W."/>
            <person name="Higgins S."/>
            <person name="Loffler F."/>
        </authorList>
    </citation>
    <scope>NUCLEOTIDE SEQUENCE</scope>
</reference>
<dbReference type="PANTHER" id="PTHR35936:SF17">
    <property type="entry name" value="ARGININE-BINDING EXTRACELLULAR PROTEIN ARTP"/>
    <property type="match status" value="1"/>
</dbReference>
<sequence>MATNAEFPPYEYHEGDSIVGVDAEFAKAICDKMGYELKIEDMAFDAIIAAVQSGKADFGAAGMTITEDRLKTIDFTDSYCTASQVVIIKK</sequence>
<proteinExistence type="predicted"/>
<feature type="domain" description="Solute-binding protein family 3/N-terminal" evidence="2">
    <location>
        <begin position="1"/>
        <end position="90"/>
    </location>
</feature>
<name>A0A645HVU8_9ZZZZ</name>
<protein>
    <submittedName>
        <fullName evidence="3">Arginine-binding extracellular protein ArtP</fullName>
    </submittedName>
</protein>
<keyword evidence="1" id="KW-0732">Signal</keyword>
<dbReference type="AlphaFoldDB" id="A0A645HVU8"/>
<dbReference type="PANTHER" id="PTHR35936">
    <property type="entry name" value="MEMBRANE-BOUND LYTIC MUREIN TRANSGLYCOSYLASE F"/>
    <property type="match status" value="1"/>
</dbReference>
<dbReference type="SUPFAM" id="SSF53850">
    <property type="entry name" value="Periplasmic binding protein-like II"/>
    <property type="match status" value="1"/>
</dbReference>
<organism evidence="3">
    <name type="scientific">bioreactor metagenome</name>
    <dbReference type="NCBI Taxonomy" id="1076179"/>
    <lineage>
        <taxon>unclassified sequences</taxon>
        <taxon>metagenomes</taxon>
        <taxon>ecological metagenomes</taxon>
    </lineage>
</organism>
<gene>
    <name evidence="3" type="primary">artP_12</name>
    <name evidence="3" type="ORF">SDC9_190707</name>
</gene>
<comment type="caution">
    <text evidence="3">The sequence shown here is derived from an EMBL/GenBank/DDBJ whole genome shotgun (WGS) entry which is preliminary data.</text>
</comment>
<evidence type="ECO:0000313" key="3">
    <source>
        <dbReference type="EMBL" id="MPN43148.1"/>
    </source>
</evidence>
<evidence type="ECO:0000256" key="1">
    <source>
        <dbReference type="ARBA" id="ARBA00022729"/>
    </source>
</evidence>